<dbReference type="AlphaFoldDB" id="B1YA09"/>
<gene>
    <name evidence="1" type="ordered locus">Tneu_1636</name>
</gene>
<dbReference type="RefSeq" id="WP_012350978.1">
    <property type="nucleotide sequence ID" value="NC_010525.1"/>
</dbReference>
<reference evidence="1" key="1">
    <citation type="submission" date="2008-03" db="EMBL/GenBank/DDBJ databases">
        <title>Complete sequence of Thermoproteus neutrophilus V24Sta.</title>
        <authorList>
            <consortium name="US DOE Joint Genome Institute"/>
            <person name="Copeland A."/>
            <person name="Lucas S."/>
            <person name="Lapidus A."/>
            <person name="Glavina del Rio T."/>
            <person name="Dalin E."/>
            <person name="Tice H."/>
            <person name="Bruce D."/>
            <person name="Goodwin L."/>
            <person name="Pitluck S."/>
            <person name="Sims D."/>
            <person name="Brettin T."/>
            <person name="Detter J.C."/>
            <person name="Han C."/>
            <person name="Kuske C.R."/>
            <person name="Schmutz J."/>
            <person name="Larimer F."/>
            <person name="Land M."/>
            <person name="Hauser L."/>
            <person name="Kyrpides N."/>
            <person name="Mikhailova N."/>
            <person name="Biddle J.F."/>
            <person name="Zhang Z."/>
            <person name="Fitz-Gibbon S.T."/>
            <person name="Lowe T.M."/>
            <person name="Saltikov C."/>
            <person name="House C.H."/>
            <person name="Richardson P."/>
        </authorList>
    </citation>
    <scope>NUCLEOTIDE SEQUENCE [LARGE SCALE GENOMIC DNA]</scope>
    <source>
        <strain evidence="1">V24Sta</strain>
    </source>
</reference>
<evidence type="ECO:0000313" key="2">
    <source>
        <dbReference type="Proteomes" id="UP000001694"/>
    </source>
</evidence>
<dbReference type="eggNOG" id="arCOG05676">
    <property type="taxonomic scope" value="Archaea"/>
</dbReference>
<dbReference type="STRING" id="444157.Tneu_1636"/>
<keyword evidence="2" id="KW-1185">Reference proteome</keyword>
<sequence>MNLLQALGADVGYLGEYVFSKAFPNAARGEHVAMLVEGVYSSHRLKPRPAGPPAESGPGIYSRHVNVEWPIHKSWFVPVVDYGEPAVLVDPPKRLVKYVGRDVDGAYAYILSLGLAELTWYIQREDPPSLLRGLEAFTEAELEAARLLYKRLGGDPEFVAQVVETLREVDFLLVEDGEIYHVEVKTTARPTDAKLRKKRAMLQRRQAVVGKLGLKPALAVVVPRENWEVELWLEKG</sequence>
<dbReference type="Proteomes" id="UP000001694">
    <property type="component" value="Chromosome"/>
</dbReference>
<dbReference type="GeneID" id="6165738"/>
<dbReference type="HOGENOM" id="CLU_1154386_0_0_2"/>
<proteinExistence type="predicted"/>
<name>B1YA09_PYRNV</name>
<accession>B1YA09</accession>
<dbReference type="EMBL" id="CP001014">
    <property type="protein sequence ID" value="ACB40559.1"/>
    <property type="molecule type" value="Genomic_DNA"/>
</dbReference>
<protein>
    <submittedName>
        <fullName evidence="1">Uncharacterized protein</fullName>
    </submittedName>
</protein>
<evidence type="ECO:0000313" key="1">
    <source>
        <dbReference type="EMBL" id="ACB40559.1"/>
    </source>
</evidence>
<organism evidence="1 2">
    <name type="scientific">Pyrobaculum neutrophilum (strain DSM 2338 / JCM 9278 / NBRC 100436 / V24Sta)</name>
    <name type="common">Thermoproteus neutrophilus</name>
    <dbReference type="NCBI Taxonomy" id="444157"/>
    <lineage>
        <taxon>Archaea</taxon>
        <taxon>Thermoproteota</taxon>
        <taxon>Thermoprotei</taxon>
        <taxon>Thermoproteales</taxon>
        <taxon>Thermoproteaceae</taxon>
        <taxon>Pyrobaculum</taxon>
    </lineage>
</organism>
<dbReference type="KEGG" id="tne:Tneu_1636"/>